<name>A0AAD9CZS2_PAPLA</name>
<dbReference type="AlphaFoldDB" id="A0AAD9CZS2"/>
<dbReference type="Pfam" id="PF05648">
    <property type="entry name" value="PEX11"/>
    <property type="match status" value="1"/>
</dbReference>
<organism evidence="6 7">
    <name type="scientific">Papiliotrema laurentii</name>
    <name type="common">Cryptococcus laurentii</name>
    <dbReference type="NCBI Taxonomy" id="5418"/>
    <lineage>
        <taxon>Eukaryota</taxon>
        <taxon>Fungi</taxon>
        <taxon>Dikarya</taxon>
        <taxon>Basidiomycota</taxon>
        <taxon>Agaricomycotina</taxon>
        <taxon>Tremellomycetes</taxon>
        <taxon>Tremellales</taxon>
        <taxon>Rhynchogastremaceae</taxon>
        <taxon>Papiliotrema</taxon>
    </lineage>
</organism>
<comment type="subcellular location">
    <subcellularLocation>
        <location evidence="4">Peroxisome membrane</location>
    </subcellularLocation>
</comment>
<feature type="region of interest" description="Disordered" evidence="5">
    <location>
        <begin position="216"/>
        <end position="238"/>
    </location>
</feature>
<accession>A0AAD9CZS2</accession>
<dbReference type="GO" id="GO:0005778">
    <property type="term" value="C:peroxisomal membrane"/>
    <property type="evidence" value="ECO:0007669"/>
    <property type="project" value="UniProtKB-SubCell"/>
</dbReference>
<dbReference type="PANTHER" id="PTHR12652">
    <property type="entry name" value="PEROXISOMAL BIOGENESIS FACTOR 11"/>
    <property type="match status" value="1"/>
</dbReference>
<evidence type="ECO:0000256" key="1">
    <source>
        <dbReference type="ARBA" id="ARBA00022593"/>
    </source>
</evidence>
<feature type="compositionally biased region" description="Polar residues" evidence="5">
    <location>
        <begin position="218"/>
        <end position="228"/>
    </location>
</feature>
<evidence type="ECO:0000256" key="5">
    <source>
        <dbReference type="SAM" id="MobiDB-lite"/>
    </source>
</evidence>
<proteinExistence type="predicted"/>
<sequence>MPYVPLSTPRLTPAEVLNRLVRLTSKSSGLSAVFMLTQYSSPLVINFLLFLARLRAKHQPGGGKSLSRAAQGWGNVATSMAETRLVMRLAGLLPIIQWLAALHPKPLATINQAIKQRSLAPLSLGPKAIPIIQAWSLAVYYPSEHIWWFNAKGLLGLSPAGATRAGEWLMRSWGLYVVVEVYKIAVQYAALRQRSAKLRQTRRAVKLSEAEGYELQPAENSTAATSSSDVEKQSDSQVADVEADKLKEDWENWALNAAQYVGYAPLTAHWCTPGGLGPMKNQYVYAILGTITGAAAVLGQWKAAA</sequence>
<reference evidence="6" key="1">
    <citation type="submission" date="2023-02" db="EMBL/GenBank/DDBJ databases">
        <title>Identification and recombinant expression of a fungal hydrolase from Papiliotrema laurentii that hydrolyzes apple cutin and clears colloidal polyester polyurethane.</title>
        <authorList>
            <consortium name="DOE Joint Genome Institute"/>
            <person name="Roman V.A."/>
            <person name="Bojanowski C."/>
            <person name="Crable B.R."/>
            <person name="Wagner D.N."/>
            <person name="Hung C.S."/>
            <person name="Nadeau L.J."/>
            <person name="Schratz L."/>
            <person name="Haridas S."/>
            <person name="Pangilinan J."/>
            <person name="Lipzen A."/>
            <person name="Na H."/>
            <person name="Yan M."/>
            <person name="Ng V."/>
            <person name="Grigoriev I.V."/>
            <person name="Spatafora J.W."/>
            <person name="Barlow D."/>
            <person name="Biffinger J."/>
            <person name="Kelley-Loughnane N."/>
            <person name="Varaljay V.A."/>
            <person name="Crookes-Goodson W.J."/>
        </authorList>
    </citation>
    <scope>NUCLEOTIDE SEQUENCE</scope>
    <source>
        <strain evidence="6">5307AH</strain>
    </source>
</reference>
<comment type="caution">
    <text evidence="6">The sequence shown here is derived from an EMBL/GenBank/DDBJ whole genome shotgun (WGS) entry which is preliminary data.</text>
</comment>
<evidence type="ECO:0000256" key="4">
    <source>
        <dbReference type="ARBA" id="ARBA00046271"/>
    </source>
</evidence>
<evidence type="ECO:0000313" key="6">
    <source>
        <dbReference type="EMBL" id="KAK1923418.1"/>
    </source>
</evidence>
<keyword evidence="1" id="KW-0962">Peroxisome biogenesis</keyword>
<evidence type="ECO:0000256" key="3">
    <source>
        <dbReference type="ARBA" id="ARBA00023140"/>
    </source>
</evidence>
<gene>
    <name evidence="6" type="ORF">DB88DRAFT_510975</name>
</gene>
<dbReference type="GO" id="GO:0016559">
    <property type="term" value="P:peroxisome fission"/>
    <property type="evidence" value="ECO:0007669"/>
    <property type="project" value="InterPro"/>
</dbReference>
<keyword evidence="3" id="KW-0576">Peroxisome</keyword>
<evidence type="ECO:0000256" key="2">
    <source>
        <dbReference type="ARBA" id="ARBA00023136"/>
    </source>
</evidence>
<dbReference type="PANTHER" id="PTHR12652:SF25">
    <property type="entry name" value="MICROBODY (PEROXISOME) PROLIFERATION PROTEIN PEROXIN 11C (EUROFUNG)"/>
    <property type="match status" value="1"/>
</dbReference>
<dbReference type="Proteomes" id="UP001182556">
    <property type="component" value="Unassembled WGS sequence"/>
</dbReference>
<protein>
    <submittedName>
        <fullName evidence="6">Uncharacterized protein</fullName>
    </submittedName>
</protein>
<keyword evidence="7" id="KW-1185">Reference proteome</keyword>
<evidence type="ECO:0000313" key="7">
    <source>
        <dbReference type="Proteomes" id="UP001182556"/>
    </source>
</evidence>
<dbReference type="EMBL" id="JAODAN010000006">
    <property type="protein sequence ID" value="KAK1923418.1"/>
    <property type="molecule type" value="Genomic_DNA"/>
</dbReference>
<dbReference type="InterPro" id="IPR008733">
    <property type="entry name" value="PEX11"/>
</dbReference>
<keyword evidence="2" id="KW-0472">Membrane</keyword>